<accession>A0A2W4Y8U2</accession>
<reference evidence="4 5" key="1">
    <citation type="submission" date="2018-04" db="EMBL/GenBank/DDBJ databases">
        <authorList>
            <person name="Go L.Y."/>
            <person name="Mitchell J.A."/>
        </authorList>
    </citation>
    <scope>NUCLEOTIDE SEQUENCE [LARGE SCALE GENOMIC DNA]</scope>
    <source>
        <strain evidence="4">ULC066bin1</strain>
    </source>
</reference>
<keyword evidence="2" id="KW-0157">Chromophore</keyword>
<dbReference type="SUPFAM" id="SSF46458">
    <property type="entry name" value="Globin-like"/>
    <property type="match status" value="1"/>
</dbReference>
<reference evidence="4 5" key="2">
    <citation type="submission" date="2018-06" db="EMBL/GenBank/DDBJ databases">
        <title>Metagenomic assembly of (sub)arctic Cyanobacteria and their associated microbiome from non-axenic cultures.</title>
        <authorList>
            <person name="Baurain D."/>
        </authorList>
    </citation>
    <scope>NUCLEOTIDE SEQUENCE [LARGE SCALE GENOMIC DNA]</scope>
    <source>
        <strain evidence="4">ULC066bin1</strain>
    </source>
</reference>
<dbReference type="AlphaFoldDB" id="A0A2W4Y8U2"/>
<comment type="similarity">
    <text evidence="1">Belongs to the phycobiliprotein family.</text>
</comment>
<dbReference type="InterPro" id="IPR012128">
    <property type="entry name" value="Phycobilisome_asu/bsu"/>
</dbReference>
<sequence length="161" mass="18690">MLSKLQQLGTNADGRYASDDELQFMDTYITSFDSRVDAYHRIKAVEKEIVETVLAKLQVSHPNLLLPKGEDMKNKWKQDTFRVLRHSAMTVLLDDPELLRQQFLYWFQTIMQAFGAQEACNVTYLIMQDVVKDILPKDIADLLCPILEMNRNFLGFQSKNL</sequence>
<evidence type="ECO:0000256" key="2">
    <source>
        <dbReference type="ARBA" id="ARBA00022991"/>
    </source>
</evidence>
<dbReference type="CDD" id="cd08919">
    <property type="entry name" value="PBP-like"/>
    <property type="match status" value="1"/>
</dbReference>
<dbReference type="Pfam" id="PF00502">
    <property type="entry name" value="Phycobilisome"/>
    <property type="match status" value="1"/>
</dbReference>
<evidence type="ECO:0000313" key="5">
    <source>
        <dbReference type="Proteomes" id="UP000249467"/>
    </source>
</evidence>
<proteinExistence type="inferred from homology"/>
<dbReference type="EMBL" id="QBML01000004">
    <property type="protein sequence ID" value="PZO43851.1"/>
    <property type="molecule type" value="Genomic_DNA"/>
</dbReference>
<evidence type="ECO:0000313" key="4">
    <source>
        <dbReference type="EMBL" id="PZO43851.1"/>
    </source>
</evidence>
<dbReference type="InterPro" id="IPR009050">
    <property type="entry name" value="Globin-like_sf"/>
</dbReference>
<keyword evidence="3" id="KW-0089">Bile pigment</keyword>
<evidence type="ECO:0000256" key="1">
    <source>
        <dbReference type="ARBA" id="ARBA00008182"/>
    </source>
</evidence>
<dbReference type="Gene3D" id="1.10.490.20">
    <property type="entry name" value="Phycocyanins"/>
    <property type="match status" value="1"/>
</dbReference>
<dbReference type="GO" id="GO:0030089">
    <property type="term" value="C:phycobilisome"/>
    <property type="evidence" value="ECO:0007669"/>
    <property type="project" value="InterPro"/>
</dbReference>
<name>A0A2W4Y8U2_9CYAN</name>
<comment type="caution">
    <text evidence="4">The sequence shown here is derived from an EMBL/GenBank/DDBJ whole genome shotgun (WGS) entry which is preliminary data.</text>
</comment>
<dbReference type="Proteomes" id="UP000249467">
    <property type="component" value="Unassembled WGS sequence"/>
</dbReference>
<dbReference type="GO" id="GO:0015979">
    <property type="term" value="P:photosynthesis"/>
    <property type="evidence" value="ECO:0007669"/>
    <property type="project" value="InterPro"/>
</dbReference>
<organism evidence="4 5">
    <name type="scientific">Pseudanabaena frigida</name>
    <dbReference type="NCBI Taxonomy" id="945775"/>
    <lineage>
        <taxon>Bacteria</taxon>
        <taxon>Bacillati</taxon>
        <taxon>Cyanobacteriota</taxon>
        <taxon>Cyanophyceae</taxon>
        <taxon>Pseudanabaenales</taxon>
        <taxon>Pseudanabaenaceae</taxon>
        <taxon>Pseudanabaena</taxon>
    </lineage>
</organism>
<protein>
    <submittedName>
        <fullName evidence="4">Phycobilisome protein</fullName>
    </submittedName>
</protein>
<gene>
    <name evidence="4" type="ORF">DCF19_04275</name>
</gene>
<dbReference type="InterPro" id="IPR038719">
    <property type="entry name" value="Phycobilisome_asu/bsu_sf"/>
</dbReference>
<evidence type="ECO:0000256" key="3">
    <source>
        <dbReference type="ARBA" id="ARBA00023307"/>
    </source>
</evidence>